<accession>A0A2A2H3E2</accession>
<evidence type="ECO:0000313" key="10">
    <source>
        <dbReference type="EMBL" id="PAV03813.1"/>
    </source>
</evidence>
<dbReference type="Proteomes" id="UP000217784">
    <property type="component" value="Unassembled WGS sequence"/>
</dbReference>
<dbReference type="PROSITE" id="PS00374">
    <property type="entry name" value="MGMT"/>
    <property type="match status" value="1"/>
</dbReference>
<dbReference type="Gene3D" id="1.10.10.10">
    <property type="entry name" value="Winged helix-like DNA-binding domain superfamily/Winged helix DNA-binding domain"/>
    <property type="match status" value="1"/>
</dbReference>
<evidence type="ECO:0000313" key="11">
    <source>
        <dbReference type="Proteomes" id="UP000217784"/>
    </source>
</evidence>
<keyword evidence="6" id="KW-0227">DNA damage</keyword>
<evidence type="ECO:0000256" key="1">
    <source>
        <dbReference type="ARBA" id="ARBA00001286"/>
    </source>
</evidence>
<evidence type="ECO:0000256" key="6">
    <source>
        <dbReference type="ARBA" id="ARBA00022763"/>
    </source>
</evidence>
<keyword evidence="11" id="KW-1185">Reference proteome</keyword>
<dbReference type="InterPro" id="IPR014048">
    <property type="entry name" value="MethylDNA_cys_MeTrfase_DNA-bd"/>
</dbReference>
<reference evidence="10 11" key="1">
    <citation type="journal article" date="2017" name="BMC Genomics">
        <title>Genomic analysis of methanogenic archaea reveals a shift towards energy conservation.</title>
        <authorList>
            <person name="Gilmore S.P."/>
            <person name="Henske J.K."/>
            <person name="Sexton J.A."/>
            <person name="Solomon K.V."/>
            <person name="Seppala S."/>
            <person name="Yoo J.I."/>
            <person name="Huyett L.M."/>
            <person name="Pressman A."/>
            <person name="Cogan J.Z."/>
            <person name="Kivenson V."/>
            <person name="Peng X."/>
            <person name="Tan Y."/>
            <person name="Valentine D.L."/>
            <person name="O'Malley M.A."/>
        </authorList>
    </citation>
    <scope>NUCLEOTIDE SEQUENCE [LARGE SCALE GENOMIC DNA]</scope>
    <source>
        <strain evidence="10 11">M.o.H.</strain>
    </source>
</reference>
<dbReference type="EMBL" id="LMVM01000037">
    <property type="protein sequence ID" value="PAV03813.1"/>
    <property type="molecule type" value="Genomic_DNA"/>
</dbReference>
<dbReference type="PANTHER" id="PTHR10815:SF13">
    <property type="entry name" value="METHYLATED-DNA--PROTEIN-CYSTEINE METHYLTRANSFERASE"/>
    <property type="match status" value="1"/>
</dbReference>
<dbReference type="GO" id="GO:0006281">
    <property type="term" value="P:DNA repair"/>
    <property type="evidence" value="ECO:0007669"/>
    <property type="project" value="UniProtKB-KW"/>
</dbReference>
<dbReference type="GO" id="GO:0003908">
    <property type="term" value="F:methylated-DNA-[protein]-cysteine S-methyltransferase activity"/>
    <property type="evidence" value="ECO:0007669"/>
    <property type="project" value="UniProtKB-EC"/>
</dbReference>
<protein>
    <recommendedName>
        <fullName evidence="3">methylated-DNA--[protein]-cysteine S-methyltransferase</fullName>
        <ecNumber evidence="3">2.1.1.63</ecNumber>
    </recommendedName>
</protein>
<comment type="catalytic activity">
    <reaction evidence="8">
        <text>a 6-O-methyl-2'-deoxyguanosine in DNA + L-cysteinyl-[protein] = S-methyl-L-cysteinyl-[protein] + a 2'-deoxyguanosine in DNA</text>
        <dbReference type="Rhea" id="RHEA:24000"/>
        <dbReference type="Rhea" id="RHEA-COMP:10131"/>
        <dbReference type="Rhea" id="RHEA-COMP:10132"/>
        <dbReference type="Rhea" id="RHEA-COMP:11367"/>
        <dbReference type="Rhea" id="RHEA-COMP:11368"/>
        <dbReference type="ChEBI" id="CHEBI:29950"/>
        <dbReference type="ChEBI" id="CHEBI:82612"/>
        <dbReference type="ChEBI" id="CHEBI:85445"/>
        <dbReference type="ChEBI" id="CHEBI:85448"/>
        <dbReference type="EC" id="2.1.1.63"/>
    </reaction>
</comment>
<evidence type="ECO:0000259" key="9">
    <source>
        <dbReference type="Pfam" id="PF01035"/>
    </source>
</evidence>
<evidence type="ECO:0000256" key="5">
    <source>
        <dbReference type="ARBA" id="ARBA00022679"/>
    </source>
</evidence>
<dbReference type="EC" id="2.1.1.63" evidence="3"/>
<dbReference type="PANTHER" id="PTHR10815">
    <property type="entry name" value="METHYLATED-DNA--PROTEIN-CYSTEINE METHYLTRANSFERASE"/>
    <property type="match status" value="1"/>
</dbReference>
<dbReference type="GO" id="GO:0032259">
    <property type="term" value="P:methylation"/>
    <property type="evidence" value="ECO:0007669"/>
    <property type="project" value="UniProtKB-KW"/>
</dbReference>
<comment type="caution">
    <text evidence="10">The sequence shown here is derived from an EMBL/GenBank/DDBJ whole genome shotgun (WGS) entry which is preliminary data.</text>
</comment>
<feature type="domain" description="Methylated-DNA-[protein]-cysteine S-methyltransferase DNA binding" evidence="9">
    <location>
        <begin position="19"/>
        <end position="98"/>
    </location>
</feature>
<evidence type="ECO:0000256" key="4">
    <source>
        <dbReference type="ARBA" id="ARBA00022603"/>
    </source>
</evidence>
<keyword evidence="7" id="KW-0234">DNA repair</keyword>
<evidence type="ECO:0000256" key="7">
    <source>
        <dbReference type="ARBA" id="ARBA00023204"/>
    </source>
</evidence>
<dbReference type="InterPro" id="IPR036217">
    <property type="entry name" value="MethylDNA_cys_MeTrfase_DNAb"/>
</dbReference>
<gene>
    <name evidence="10" type="ORF">ASJ80_01930</name>
</gene>
<name>A0A2A2H3E2_METBR</name>
<organism evidence="10 11">
    <name type="scientific">Methanobacterium bryantii</name>
    <dbReference type="NCBI Taxonomy" id="2161"/>
    <lineage>
        <taxon>Archaea</taxon>
        <taxon>Methanobacteriati</taxon>
        <taxon>Methanobacteriota</taxon>
        <taxon>Methanomada group</taxon>
        <taxon>Methanobacteria</taxon>
        <taxon>Methanobacteriales</taxon>
        <taxon>Methanobacteriaceae</taxon>
        <taxon>Methanobacterium</taxon>
    </lineage>
</organism>
<evidence type="ECO:0000256" key="3">
    <source>
        <dbReference type="ARBA" id="ARBA00011918"/>
    </source>
</evidence>
<dbReference type="FunFam" id="1.10.10.10:FF:000214">
    <property type="entry name" value="Methylated-DNA--protein-cysteine methyltransferase"/>
    <property type="match status" value="1"/>
</dbReference>
<evidence type="ECO:0000256" key="8">
    <source>
        <dbReference type="ARBA" id="ARBA00049348"/>
    </source>
</evidence>
<dbReference type="AlphaFoldDB" id="A0A2A2H3E2"/>
<dbReference type="Pfam" id="PF01035">
    <property type="entry name" value="DNA_binding_1"/>
    <property type="match status" value="1"/>
</dbReference>
<comment type="similarity">
    <text evidence="2">Belongs to the MGMT family.</text>
</comment>
<keyword evidence="5" id="KW-0808">Transferase</keyword>
<dbReference type="SUPFAM" id="SSF46767">
    <property type="entry name" value="Methylated DNA-protein cysteine methyltransferase, C-terminal domain"/>
    <property type="match status" value="1"/>
</dbReference>
<comment type="catalytic activity">
    <reaction evidence="1">
        <text>a 4-O-methyl-thymidine in DNA + L-cysteinyl-[protein] = a thymidine in DNA + S-methyl-L-cysteinyl-[protein]</text>
        <dbReference type="Rhea" id="RHEA:53428"/>
        <dbReference type="Rhea" id="RHEA-COMP:10131"/>
        <dbReference type="Rhea" id="RHEA-COMP:10132"/>
        <dbReference type="Rhea" id="RHEA-COMP:13555"/>
        <dbReference type="Rhea" id="RHEA-COMP:13556"/>
        <dbReference type="ChEBI" id="CHEBI:29950"/>
        <dbReference type="ChEBI" id="CHEBI:82612"/>
        <dbReference type="ChEBI" id="CHEBI:137386"/>
        <dbReference type="ChEBI" id="CHEBI:137387"/>
        <dbReference type="EC" id="2.1.1.63"/>
    </reaction>
</comment>
<dbReference type="CDD" id="cd06445">
    <property type="entry name" value="ATase"/>
    <property type="match status" value="1"/>
</dbReference>
<dbReference type="NCBIfam" id="TIGR00589">
    <property type="entry name" value="ogt"/>
    <property type="match status" value="1"/>
</dbReference>
<evidence type="ECO:0000256" key="2">
    <source>
        <dbReference type="ARBA" id="ARBA00008711"/>
    </source>
</evidence>
<sequence length="107" mass="11898">MAYYGKKTEFNGIIPDKHDFKGKVLQEVAKIPYGEVRTYKQISESIGTKAYRAVGTAIGRNPLPIIIPCHRVVKSDLHVGGFFGGTEMKKEMLENEGICIVDGKIKK</sequence>
<keyword evidence="4" id="KW-0489">Methyltransferase</keyword>
<dbReference type="InterPro" id="IPR036388">
    <property type="entry name" value="WH-like_DNA-bd_sf"/>
</dbReference>
<proteinExistence type="inferred from homology"/>
<dbReference type="InterPro" id="IPR001497">
    <property type="entry name" value="MethylDNA_cys_MeTrfase_AS"/>
</dbReference>